<feature type="compositionally biased region" description="Polar residues" evidence="5">
    <location>
        <begin position="104"/>
        <end position="125"/>
    </location>
</feature>
<dbReference type="EMBL" id="CAMXCT010001358">
    <property type="protein sequence ID" value="CAI3989353.1"/>
    <property type="molecule type" value="Genomic_DNA"/>
</dbReference>
<evidence type="ECO:0000256" key="6">
    <source>
        <dbReference type="SAM" id="Phobius"/>
    </source>
</evidence>
<feature type="transmembrane region" description="Helical" evidence="6">
    <location>
        <begin position="229"/>
        <end position="251"/>
    </location>
</feature>
<keyword evidence="11" id="KW-1185">Reference proteome</keyword>
<evidence type="ECO:0000256" key="2">
    <source>
        <dbReference type="ARBA" id="ARBA00022692"/>
    </source>
</evidence>
<accession>A0A9P1CE13</accession>
<dbReference type="Gene3D" id="2.60.120.10">
    <property type="entry name" value="Jelly Rolls"/>
    <property type="match status" value="1"/>
</dbReference>
<comment type="caution">
    <text evidence="8">The sequence shown here is derived from an EMBL/GenBank/DDBJ whole genome shotgun (WGS) entry which is preliminary data.</text>
</comment>
<dbReference type="InterPro" id="IPR014710">
    <property type="entry name" value="RmlC-like_jellyroll"/>
</dbReference>
<reference evidence="8" key="1">
    <citation type="submission" date="2022-10" db="EMBL/GenBank/DDBJ databases">
        <authorList>
            <person name="Chen Y."/>
            <person name="Dougan E. K."/>
            <person name="Chan C."/>
            <person name="Rhodes N."/>
            <person name="Thang M."/>
        </authorList>
    </citation>
    <scope>NUCLEOTIDE SEQUENCE</scope>
</reference>
<evidence type="ECO:0000256" key="5">
    <source>
        <dbReference type="SAM" id="MobiDB-lite"/>
    </source>
</evidence>
<dbReference type="GO" id="GO:0035725">
    <property type="term" value="P:sodium ion transmembrane transport"/>
    <property type="evidence" value="ECO:0007669"/>
    <property type="project" value="TreeGrafter"/>
</dbReference>
<dbReference type="AlphaFoldDB" id="A0A9P1CE13"/>
<feature type="region of interest" description="Disordered" evidence="5">
    <location>
        <begin position="57"/>
        <end position="125"/>
    </location>
</feature>
<feature type="transmembrane region" description="Helical" evidence="6">
    <location>
        <begin position="409"/>
        <end position="433"/>
    </location>
</feature>
<evidence type="ECO:0000259" key="7">
    <source>
        <dbReference type="Pfam" id="PF00520"/>
    </source>
</evidence>
<evidence type="ECO:0000313" key="9">
    <source>
        <dbReference type="EMBL" id="CAL1142728.1"/>
    </source>
</evidence>
<reference evidence="9" key="2">
    <citation type="submission" date="2024-04" db="EMBL/GenBank/DDBJ databases">
        <authorList>
            <person name="Chen Y."/>
            <person name="Shah S."/>
            <person name="Dougan E. K."/>
            <person name="Thang M."/>
            <person name="Chan C."/>
        </authorList>
    </citation>
    <scope>NUCLEOTIDE SEQUENCE [LARGE SCALE GENOMIC DNA]</scope>
</reference>
<dbReference type="PANTHER" id="PTHR45689:SF5">
    <property type="entry name" value="I[[H]] CHANNEL, ISOFORM E"/>
    <property type="match status" value="1"/>
</dbReference>
<dbReference type="GO" id="GO:0003254">
    <property type="term" value="P:regulation of membrane depolarization"/>
    <property type="evidence" value="ECO:0007669"/>
    <property type="project" value="TreeGrafter"/>
</dbReference>
<evidence type="ECO:0000256" key="3">
    <source>
        <dbReference type="ARBA" id="ARBA00022989"/>
    </source>
</evidence>
<feature type="transmembrane region" description="Helical" evidence="6">
    <location>
        <begin position="334"/>
        <end position="357"/>
    </location>
</feature>
<keyword evidence="2 6" id="KW-0812">Transmembrane</keyword>
<keyword evidence="3 6" id="KW-1133">Transmembrane helix</keyword>
<feature type="domain" description="Ion transport" evidence="7">
    <location>
        <begin position="194"/>
        <end position="439"/>
    </location>
</feature>
<feature type="region of interest" description="Disordered" evidence="5">
    <location>
        <begin position="25"/>
        <end position="44"/>
    </location>
</feature>
<dbReference type="SUPFAM" id="SSF81324">
    <property type="entry name" value="Voltage-gated potassium channels"/>
    <property type="match status" value="1"/>
</dbReference>
<dbReference type="GO" id="GO:0005249">
    <property type="term" value="F:voltage-gated potassium channel activity"/>
    <property type="evidence" value="ECO:0007669"/>
    <property type="project" value="TreeGrafter"/>
</dbReference>
<gene>
    <name evidence="8" type="ORF">C1SCF055_LOCUS16434</name>
</gene>
<protein>
    <submittedName>
        <fullName evidence="10">Potassium voltage-gated channel subfamily H member 7</fullName>
    </submittedName>
</protein>
<dbReference type="Proteomes" id="UP001152797">
    <property type="component" value="Unassembled WGS sequence"/>
</dbReference>
<dbReference type="GO" id="GO:0098855">
    <property type="term" value="C:HCN channel complex"/>
    <property type="evidence" value="ECO:0007669"/>
    <property type="project" value="TreeGrafter"/>
</dbReference>
<evidence type="ECO:0000256" key="4">
    <source>
        <dbReference type="ARBA" id="ARBA00023136"/>
    </source>
</evidence>
<dbReference type="InterPro" id="IPR005821">
    <property type="entry name" value="Ion_trans_dom"/>
</dbReference>
<dbReference type="InterPro" id="IPR018490">
    <property type="entry name" value="cNMP-bd_dom_sf"/>
</dbReference>
<evidence type="ECO:0000313" key="11">
    <source>
        <dbReference type="Proteomes" id="UP001152797"/>
    </source>
</evidence>
<dbReference type="PANTHER" id="PTHR45689">
    <property type="entry name" value="I[[H]] CHANNEL, ISOFORM E"/>
    <property type="match status" value="1"/>
</dbReference>
<name>A0A9P1CE13_9DINO</name>
<keyword evidence="4 6" id="KW-0472">Membrane</keyword>
<dbReference type="OrthoDB" id="421226at2759"/>
<feature type="compositionally biased region" description="Basic and acidic residues" evidence="5">
    <location>
        <begin position="61"/>
        <end position="71"/>
    </location>
</feature>
<dbReference type="SUPFAM" id="SSF51206">
    <property type="entry name" value="cAMP-binding domain-like"/>
    <property type="match status" value="1"/>
</dbReference>
<comment type="subcellular location">
    <subcellularLocation>
        <location evidence="1">Membrane</location>
        <topology evidence="1">Multi-pass membrane protein</topology>
    </subcellularLocation>
</comment>
<evidence type="ECO:0000313" key="10">
    <source>
        <dbReference type="EMBL" id="CAL4776665.1"/>
    </source>
</evidence>
<sequence length="693" mass="78033">MDRHSLEFWELHRRLGQCFEAARRDSMRTGRRPSVPAPLPTLPVAPRTSMAKMMCGTNSSERARVRSHDSGFSKILPGELPRGGSNFNLMDSSDGNDRQERQVSVDSSPESPRTASPAPGNQQNLASISVQQTYGMVPLECWKRRAKTSASRVGQRNGTSMTQMQAVQSVKALKAISWHRPSFCALSPNGHFRNFWDFLGVVFLVLDAIILPLQFVIRGFYEELPLFFIISRIEVFYWCLDLILSFFTGYLHKGDLISKRRAIARRYLKTWFLPDFVVTTIDIVLEASGGGRASASTRVLRLLRLFRVVRLGKLSRFASFLRDRFESEVAYTQFSLFLVIFGMMLMEHVIACGWFGIGSLDSESETWLSRSGALHSSFGIQYSSSLRWAFSHLGIGGTNIEAVSELEGLYSIIVALVSLITFSTVISSMTSLVSTLQNKRMEETQQFGLLRRFLRVNKIPDGLGQRVTRFLHFTYHERSANSEDPYILDFLSKSLQAELRLARYHEHLSKLPFLASLLTNDMQSLQEGHVVQTLARQSVSVLDFAEDDVIFCTGNMAVASYSIMQGSVLYLQNGAEGRDPNGGWVSEMCLWTPWAHVGDLVSANFSRVLAIHVKEFCNIICEAPAVQVQAHGYALEYVEKLKSELQLSDLPHKPEFARQQSLLSLNLKGNFHRLVSAFEHISLRPGSWSRVAP</sequence>
<proteinExistence type="predicted"/>
<evidence type="ECO:0000256" key="1">
    <source>
        <dbReference type="ARBA" id="ARBA00004141"/>
    </source>
</evidence>
<dbReference type="Gene3D" id="1.10.287.70">
    <property type="match status" value="1"/>
</dbReference>
<organism evidence="8">
    <name type="scientific">Cladocopium goreaui</name>
    <dbReference type="NCBI Taxonomy" id="2562237"/>
    <lineage>
        <taxon>Eukaryota</taxon>
        <taxon>Sar</taxon>
        <taxon>Alveolata</taxon>
        <taxon>Dinophyceae</taxon>
        <taxon>Suessiales</taxon>
        <taxon>Symbiodiniaceae</taxon>
        <taxon>Cladocopium</taxon>
    </lineage>
</organism>
<dbReference type="EMBL" id="CAMXCT020001358">
    <property type="protein sequence ID" value="CAL1142728.1"/>
    <property type="molecule type" value="Genomic_DNA"/>
</dbReference>
<dbReference type="Pfam" id="PF00520">
    <property type="entry name" value="Ion_trans"/>
    <property type="match status" value="1"/>
</dbReference>
<evidence type="ECO:0000313" key="8">
    <source>
        <dbReference type="EMBL" id="CAI3989353.1"/>
    </source>
</evidence>
<dbReference type="EMBL" id="CAMXCT030001358">
    <property type="protein sequence ID" value="CAL4776665.1"/>
    <property type="molecule type" value="Genomic_DNA"/>
</dbReference>
<dbReference type="InterPro" id="IPR051413">
    <property type="entry name" value="K/Na_HCN_channel"/>
</dbReference>
<feature type="transmembrane region" description="Helical" evidence="6">
    <location>
        <begin position="195"/>
        <end position="217"/>
    </location>
</feature>